<evidence type="ECO:0000256" key="1">
    <source>
        <dbReference type="ARBA" id="ARBA00022676"/>
    </source>
</evidence>
<dbReference type="GO" id="GO:0008107">
    <property type="term" value="F:galactoside 2-alpha-L-fucosyltransferase activity"/>
    <property type="evidence" value="ECO:0007669"/>
    <property type="project" value="InterPro"/>
</dbReference>
<proteinExistence type="predicted"/>
<evidence type="ECO:0000313" key="3">
    <source>
        <dbReference type="EMBL" id="CAD2193239.1"/>
    </source>
</evidence>
<comment type="caution">
    <text evidence="3">The sequence shown here is derived from an EMBL/GenBank/DDBJ whole genome shotgun (WGS) entry which is preliminary data.</text>
</comment>
<dbReference type="PANTHER" id="PTHR22898:SF3">
    <property type="entry name" value="ALPHA-1,2-FUCOSYLTRANSFERASE-RELATED"/>
    <property type="match status" value="1"/>
</dbReference>
<name>A0A6V7X1W3_MELEN</name>
<sequence length="293" mass="34810">MWRTASLLGIGLTLNRTVYFDKTHYCYYQYKEKYKEIFNNSHQIFKFMASIYFIKLIKIKIYLQKPNPKFVKNVVFAGPCCKFADLHILNKSKEAIIKIKGNYLQSYKYFNNYIGEIKEFYKFKENIQKGGELIAKKLFGNGTKGFKFCVHIRRGDFIKIGQASKKQFTNKAINFLIPKLEKKFNQKNISIVLFGKDKNFINELEIDKKYKIYMPEINNSGVNMYFAINYCNSYLITASSSTFAWWIGFLMPEEVPIFYYNCHLECIHIKKKDYFLPKWKGINYNYLGKLKFV</sequence>
<gene>
    <name evidence="3" type="ORF">MENT_LOCUS46174</name>
</gene>
<reference evidence="3 4" key="1">
    <citation type="submission" date="2020-08" db="EMBL/GenBank/DDBJ databases">
        <authorList>
            <person name="Koutsovoulos G."/>
            <person name="Danchin GJ E."/>
        </authorList>
    </citation>
    <scope>NUCLEOTIDE SEQUENCE [LARGE SCALE GENOMIC DNA]</scope>
</reference>
<dbReference type="PANTHER" id="PTHR22898">
    <property type="entry name" value="UNCHARACTERIZED GLYCOSOL TRANSFERASE-RELATED"/>
    <property type="match status" value="1"/>
</dbReference>
<evidence type="ECO:0000313" key="4">
    <source>
        <dbReference type="Proteomes" id="UP000580250"/>
    </source>
</evidence>
<organism evidence="3 4">
    <name type="scientific">Meloidogyne enterolobii</name>
    <name type="common">Root-knot nematode worm</name>
    <name type="synonym">Meloidogyne mayaguensis</name>
    <dbReference type="NCBI Taxonomy" id="390850"/>
    <lineage>
        <taxon>Eukaryota</taxon>
        <taxon>Metazoa</taxon>
        <taxon>Ecdysozoa</taxon>
        <taxon>Nematoda</taxon>
        <taxon>Chromadorea</taxon>
        <taxon>Rhabditida</taxon>
        <taxon>Tylenchina</taxon>
        <taxon>Tylenchomorpha</taxon>
        <taxon>Tylenchoidea</taxon>
        <taxon>Meloidogynidae</taxon>
        <taxon>Meloidogyninae</taxon>
        <taxon>Meloidogyne</taxon>
    </lineage>
</organism>
<evidence type="ECO:0000256" key="2">
    <source>
        <dbReference type="ARBA" id="ARBA00022679"/>
    </source>
</evidence>
<dbReference type="EMBL" id="CAJEWN010001015">
    <property type="protein sequence ID" value="CAD2193239.1"/>
    <property type="molecule type" value="Genomic_DNA"/>
</dbReference>
<dbReference type="GO" id="GO:0005975">
    <property type="term" value="P:carbohydrate metabolic process"/>
    <property type="evidence" value="ECO:0007669"/>
    <property type="project" value="InterPro"/>
</dbReference>
<dbReference type="InterPro" id="IPR002516">
    <property type="entry name" value="Glyco_trans_11"/>
</dbReference>
<dbReference type="Proteomes" id="UP000580250">
    <property type="component" value="Unassembled WGS sequence"/>
</dbReference>
<accession>A0A6V7X1W3</accession>
<keyword evidence="1" id="KW-0328">Glycosyltransferase</keyword>
<dbReference type="AlphaFoldDB" id="A0A6V7X1W3"/>
<dbReference type="InterPro" id="IPR052501">
    <property type="entry name" value="Alpha-1-2_FucT"/>
</dbReference>
<protein>
    <submittedName>
        <fullName evidence="3">Uncharacterized protein</fullName>
    </submittedName>
</protein>
<dbReference type="GO" id="GO:0016020">
    <property type="term" value="C:membrane"/>
    <property type="evidence" value="ECO:0007669"/>
    <property type="project" value="InterPro"/>
</dbReference>
<keyword evidence="2" id="KW-0808">Transferase</keyword>
<dbReference type="Pfam" id="PF01531">
    <property type="entry name" value="Glyco_transf_11"/>
    <property type="match status" value="1"/>
</dbReference>
<dbReference type="OrthoDB" id="5815225at2759"/>